<dbReference type="BioCyc" id="CAULO:CC1381-MONOMER"/>
<evidence type="ECO:0000313" key="2">
    <source>
        <dbReference type="EMBL" id="AAK23362.1"/>
    </source>
</evidence>
<proteinExistence type="predicted"/>
<dbReference type="EnsemblBacteria" id="AAK23362">
    <property type="protein sequence ID" value="AAK23362"/>
    <property type="gene ID" value="CC_1381"/>
</dbReference>
<dbReference type="EMBL" id="AE005673">
    <property type="protein sequence ID" value="AAK23362.1"/>
    <property type="molecule type" value="Genomic_DNA"/>
</dbReference>
<dbReference type="HOGENOM" id="CLU_118942_0_0_5"/>
<dbReference type="STRING" id="190650.CC_1381"/>
<gene>
    <name evidence="2" type="ordered locus">CC_1381</name>
</gene>
<dbReference type="AlphaFoldDB" id="Q9A8H3"/>
<keyword evidence="3" id="KW-1185">Reference proteome</keyword>
<evidence type="ECO:0000313" key="3">
    <source>
        <dbReference type="Proteomes" id="UP000001816"/>
    </source>
</evidence>
<dbReference type="KEGG" id="ccr:CC_1381"/>
<dbReference type="PATRIC" id="fig|190650.5.peg.1411"/>
<dbReference type="SMR" id="Q9A8H3"/>
<reference evidence="2 3" key="1">
    <citation type="journal article" date="2001" name="Proc. Natl. Acad. Sci. U.S.A.">
        <title>Complete genome sequence of Caulobacter crescentus.</title>
        <authorList>
            <person name="Nierman W.C."/>
            <person name="Feldblyum T.V."/>
            <person name="Laub M.T."/>
            <person name="Paulsen I.T."/>
            <person name="Nelson K.E."/>
            <person name="Eisen J.A."/>
            <person name="Heidelberg J.F."/>
            <person name="Alley M.R."/>
            <person name="Ohta N."/>
            <person name="Maddock J.R."/>
            <person name="Potocka I."/>
            <person name="Nelson W.C."/>
            <person name="Newton A."/>
            <person name="Stephens C."/>
            <person name="Phadke N.D."/>
            <person name="Ely B."/>
            <person name="DeBoy R.T."/>
            <person name="Dodson R.J."/>
            <person name="Durkin A.S."/>
            <person name="Gwinn M.L."/>
            <person name="Haft D.H."/>
            <person name="Kolonay J.F."/>
            <person name="Smit J."/>
            <person name="Craven M.B."/>
            <person name="Khouri H."/>
            <person name="Shetty J."/>
            <person name="Berry K."/>
            <person name="Utterback T."/>
            <person name="Tran K."/>
            <person name="Wolf A."/>
            <person name="Vamathevan J."/>
            <person name="Ermolaeva M."/>
            <person name="White O."/>
            <person name="Salzberg S.L."/>
            <person name="Venter J.C."/>
            <person name="Shapiro L."/>
            <person name="Fraser C.M."/>
        </authorList>
    </citation>
    <scope>NUCLEOTIDE SEQUENCE [LARGE SCALE GENOMIC DNA]</scope>
    <source>
        <strain evidence="3">ATCC 19089 / CB15</strain>
    </source>
</reference>
<organism evidence="2 3">
    <name type="scientific">Caulobacter vibrioides (strain ATCC 19089 / CIP 103742 / CB 15)</name>
    <name type="common">Caulobacter crescentus</name>
    <dbReference type="NCBI Taxonomy" id="190650"/>
    <lineage>
        <taxon>Bacteria</taxon>
        <taxon>Pseudomonadati</taxon>
        <taxon>Pseudomonadota</taxon>
        <taxon>Alphaproteobacteria</taxon>
        <taxon>Caulobacterales</taxon>
        <taxon>Caulobacteraceae</taxon>
        <taxon>Caulobacter</taxon>
    </lineage>
</organism>
<sequence length="198" mass="21074">MRPHRPLSRLSFEPWGRPSPWPWGFLRESKAGSRKALNAFRSPRSSHKTRNKMNGETRKIVRIGLILGFAAGATACASPFSSSQVDPSSPVAAAATAAAKAKGPRRKFSDIPVVPTDVPTDGQIRAKVAQQQAAGAALAKATAPNTWDLKDSEAYAAKARREANPPALQAPTETDRANTEAFARAARGRASAPPSQPQ</sequence>
<accession>Q9A8H3</accession>
<protein>
    <submittedName>
        <fullName evidence="2">Uncharacterized protein</fullName>
    </submittedName>
</protein>
<evidence type="ECO:0000256" key="1">
    <source>
        <dbReference type="SAM" id="MobiDB-lite"/>
    </source>
</evidence>
<dbReference type="PIR" id="F87420">
    <property type="entry name" value="F87420"/>
</dbReference>
<feature type="compositionally biased region" description="Low complexity" evidence="1">
    <location>
        <begin position="181"/>
        <end position="192"/>
    </location>
</feature>
<name>Q9A8H3_CAUVC</name>
<feature type="region of interest" description="Disordered" evidence="1">
    <location>
        <begin position="156"/>
        <end position="198"/>
    </location>
</feature>
<dbReference type="Proteomes" id="UP000001816">
    <property type="component" value="Chromosome"/>
</dbReference>